<dbReference type="InterPro" id="IPR011545">
    <property type="entry name" value="DEAD/DEAH_box_helicase_dom"/>
</dbReference>
<keyword evidence="6" id="KW-0378">Hydrolase</keyword>
<organism evidence="12 13">
    <name type="scientific">Serpentinimonas raichei</name>
    <dbReference type="NCBI Taxonomy" id="1458425"/>
    <lineage>
        <taxon>Bacteria</taxon>
        <taxon>Pseudomonadati</taxon>
        <taxon>Pseudomonadota</taxon>
        <taxon>Betaproteobacteria</taxon>
        <taxon>Burkholderiales</taxon>
        <taxon>Comamonadaceae</taxon>
        <taxon>Serpentinimonas</taxon>
    </lineage>
</organism>
<dbReference type="GO" id="GO:0003724">
    <property type="term" value="F:RNA helicase activity"/>
    <property type="evidence" value="ECO:0007669"/>
    <property type="project" value="TreeGrafter"/>
</dbReference>
<dbReference type="GO" id="GO:0051607">
    <property type="term" value="P:defense response to virus"/>
    <property type="evidence" value="ECO:0007669"/>
    <property type="project" value="UniProtKB-KW"/>
</dbReference>
<reference evidence="12 13" key="1">
    <citation type="journal article" date="2014" name="Nat. Commun.">
        <title>Physiological and genomic features of highly alkaliphilic hydrogen-utilizing Betaproteobacteria from a continental serpentinizing site.</title>
        <authorList>
            <person name="Suzuki S."/>
            <person name="Kuenen J.G."/>
            <person name="Schipper K."/>
            <person name="van der Velde S."/>
            <person name="Ishii S."/>
            <person name="Wu A."/>
            <person name="Sorokin D.Y."/>
            <person name="Tenney A."/>
            <person name="Meng X.Y."/>
            <person name="Morrill P.L."/>
            <person name="Kamagata Y."/>
            <person name="Muyzer G."/>
            <person name="Nealson K.H."/>
        </authorList>
    </citation>
    <scope>NUCLEOTIDE SEQUENCE [LARGE SCALE GENOMIC DNA]</scope>
    <source>
        <strain evidence="12 13">A1</strain>
    </source>
</reference>
<evidence type="ECO:0000256" key="1">
    <source>
        <dbReference type="ARBA" id="ARBA00006847"/>
    </source>
</evidence>
<dbReference type="Proteomes" id="UP000067461">
    <property type="component" value="Chromosome"/>
</dbReference>
<comment type="similarity">
    <text evidence="1">In the N-terminal section; belongs to the CRISPR-associated nuclease Cas3-HD family.</text>
</comment>
<keyword evidence="8" id="KW-0067">ATP-binding</keyword>
<keyword evidence="3" id="KW-0540">Nuclease</keyword>
<dbReference type="GO" id="GO:0046872">
    <property type="term" value="F:metal ion binding"/>
    <property type="evidence" value="ECO:0007669"/>
    <property type="project" value="UniProtKB-KW"/>
</dbReference>
<evidence type="ECO:0000256" key="6">
    <source>
        <dbReference type="ARBA" id="ARBA00022801"/>
    </source>
</evidence>
<dbReference type="GO" id="GO:0005524">
    <property type="term" value="F:ATP binding"/>
    <property type="evidence" value="ECO:0007669"/>
    <property type="project" value="UniProtKB-KW"/>
</dbReference>
<dbReference type="PANTHER" id="PTHR47963">
    <property type="entry name" value="DEAD-BOX ATP-DEPENDENT RNA HELICASE 47, MITOCHONDRIAL"/>
    <property type="match status" value="1"/>
</dbReference>
<dbReference type="AlphaFoldDB" id="A0A060NJ29"/>
<dbReference type="SMART" id="SM00490">
    <property type="entry name" value="HELICc"/>
    <property type="match status" value="1"/>
</dbReference>
<evidence type="ECO:0000256" key="8">
    <source>
        <dbReference type="ARBA" id="ARBA00022840"/>
    </source>
</evidence>
<evidence type="ECO:0000256" key="7">
    <source>
        <dbReference type="ARBA" id="ARBA00022806"/>
    </source>
</evidence>
<dbReference type="InterPro" id="IPR006474">
    <property type="entry name" value="Helicase_Cas3_CRISPR-ass_core"/>
</dbReference>
<proteinExistence type="inferred from homology"/>
<dbReference type="SUPFAM" id="SSF52540">
    <property type="entry name" value="P-loop containing nucleoside triphosphate hydrolases"/>
    <property type="match status" value="1"/>
</dbReference>
<dbReference type="PROSITE" id="PS51192">
    <property type="entry name" value="HELICASE_ATP_BIND_1"/>
    <property type="match status" value="1"/>
</dbReference>
<evidence type="ECO:0000256" key="5">
    <source>
        <dbReference type="ARBA" id="ARBA00022741"/>
    </source>
</evidence>
<comment type="similarity">
    <text evidence="2">In the central section; belongs to the CRISPR-associated helicase Cas3 family.</text>
</comment>
<evidence type="ECO:0000313" key="13">
    <source>
        <dbReference type="Proteomes" id="UP000067461"/>
    </source>
</evidence>
<dbReference type="GO" id="GO:0004518">
    <property type="term" value="F:nuclease activity"/>
    <property type="evidence" value="ECO:0007669"/>
    <property type="project" value="UniProtKB-KW"/>
</dbReference>
<name>A0A060NJ29_9BURK</name>
<keyword evidence="9" id="KW-0051">Antiviral defense</keyword>
<evidence type="ECO:0000256" key="2">
    <source>
        <dbReference type="ARBA" id="ARBA00009046"/>
    </source>
</evidence>
<dbReference type="Pfam" id="PF22590">
    <property type="entry name" value="Cas3-like_C_2"/>
    <property type="match status" value="1"/>
</dbReference>
<dbReference type="InterPro" id="IPR038257">
    <property type="entry name" value="CRISPR-assoc_Cas3_HD_sf"/>
</dbReference>
<dbReference type="EMBL" id="AP014568">
    <property type="protein sequence ID" value="BAO81055.1"/>
    <property type="molecule type" value="Genomic_DNA"/>
</dbReference>
<dbReference type="Gene3D" id="3.40.50.300">
    <property type="entry name" value="P-loop containing nucleotide triphosphate hydrolases"/>
    <property type="match status" value="2"/>
</dbReference>
<dbReference type="HOGENOM" id="CLU_013924_2_0_4"/>
<dbReference type="PROSITE" id="PS51643">
    <property type="entry name" value="HD_CAS3"/>
    <property type="match status" value="1"/>
</dbReference>
<dbReference type="InterPro" id="IPR027417">
    <property type="entry name" value="P-loop_NTPase"/>
</dbReference>
<evidence type="ECO:0000256" key="3">
    <source>
        <dbReference type="ARBA" id="ARBA00022722"/>
    </source>
</evidence>
<dbReference type="GO" id="GO:0016787">
    <property type="term" value="F:hydrolase activity"/>
    <property type="evidence" value="ECO:0007669"/>
    <property type="project" value="UniProtKB-KW"/>
</dbReference>
<dbReference type="SMART" id="SM00487">
    <property type="entry name" value="DEXDc"/>
    <property type="match status" value="1"/>
</dbReference>
<evidence type="ECO:0000313" key="12">
    <source>
        <dbReference type="EMBL" id="BAO81055.1"/>
    </source>
</evidence>
<dbReference type="NCBIfam" id="TIGR01587">
    <property type="entry name" value="cas3_core"/>
    <property type="match status" value="1"/>
</dbReference>
<dbReference type="RefSeq" id="WP_045531467.1">
    <property type="nucleotide sequence ID" value="NZ_AP014568.1"/>
</dbReference>
<evidence type="ECO:0000256" key="4">
    <source>
        <dbReference type="ARBA" id="ARBA00022723"/>
    </source>
</evidence>
<feature type="domain" description="HD Cas3-type" evidence="11">
    <location>
        <begin position="21"/>
        <end position="230"/>
    </location>
</feature>
<dbReference type="InterPro" id="IPR006483">
    <property type="entry name" value="CRISPR-assoc_Cas3_HD"/>
</dbReference>
<accession>A0A060NJ29</accession>
<dbReference type="InterPro" id="IPR014001">
    <property type="entry name" value="Helicase_ATP-bd"/>
</dbReference>
<dbReference type="STRING" id="1458425.SRAA_1201"/>
<dbReference type="Gene3D" id="1.10.3210.30">
    <property type="match status" value="1"/>
</dbReference>
<dbReference type="Pfam" id="PF00270">
    <property type="entry name" value="DEAD"/>
    <property type="match status" value="1"/>
</dbReference>
<dbReference type="CDD" id="cd09641">
    <property type="entry name" value="Cas3''_I"/>
    <property type="match status" value="1"/>
</dbReference>
<dbReference type="Pfam" id="PF18019">
    <property type="entry name" value="Cas3_HD"/>
    <property type="match status" value="1"/>
</dbReference>
<dbReference type="GO" id="GO:0003723">
    <property type="term" value="F:RNA binding"/>
    <property type="evidence" value="ECO:0007669"/>
    <property type="project" value="TreeGrafter"/>
</dbReference>
<dbReference type="InterPro" id="IPR054712">
    <property type="entry name" value="Cas3-like_dom"/>
</dbReference>
<dbReference type="InterPro" id="IPR001650">
    <property type="entry name" value="Helicase_C-like"/>
</dbReference>
<evidence type="ECO:0000256" key="9">
    <source>
        <dbReference type="ARBA" id="ARBA00023118"/>
    </source>
</evidence>
<feature type="domain" description="Helicase ATP-binding" evidence="10">
    <location>
        <begin position="296"/>
        <end position="501"/>
    </location>
</feature>
<protein>
    <submittedName>
        <fullName evidence="12">Predicted helicase</fullName>
    </submittedName>
</protein>
<keyword evidence="4" id="KW-0479">Metal-binding</keyword>
<evidence type="ECO:0000259" key="11">
    <source>
        <dbReference type="PROSITE" id="PS51643"/>
    </source>
</evidence>
<dbReference type="KEGG" id="cbaa:SRAA_1201"/>
<keyword evidence="7 12" id="KW-0347">Helicase</keyword>
<keyword evidence="13" id="KW-1185">Reference proteome</keyword>
<dbReference type="InterPro" id="IPR050547">
    <property type="entry name" value="DEAD_box_RNA_helicases"/>
</dbReference>
<dbReference type="NCBIfam" id="TIGR01596">
    <property type="entry name" value="cas3_HD"/>
    <property type="match status" value="1"/>
</dbReference>
<gene>
    <name evidence="12" type="ORF">SRAA_1201</name>
</gene>
<keyword evidence="5" id="KW-0547">Nucleotide-binding</keyword>
<evidence type="ECO:0000259" key="10">
    <source>
        <dbReference type="PROSITE" id="PS51192"/>
    </source>
</evidence>
<dbReference type="PANTHER" id="PTHR47963:SF9">
    <property type="entry name" value="CRISPR-ASSOCIATED ENDONUCLEASE_HELICASE CAS3"/>
    <property type="match status" value="1"/>
</dbReference>
<dbReference type="NCBIfam" id="NF007248">
    <property type="entry name" value="PRK09694.1"/>
    <property type="match status" value="1"/>
</dbReference>
<sequence length="883" mass="97816">MNPSPEFIAHYWGKADPNHSDTQTWHPLAYHMLDVAAVAAAWWDVCPALRGRFIAALPKTSENHLRAWVTFFVSLHDLGKADIRFQLKAPDALAAAWRMIAKGTDHEIPPQEISTFDHGHAGIAWAATEYETWLGARDADRAIWSGWDNWLAAVTGHHGDFPKPHFEGLAALEADPALIKHDRDARRTLVTAFASLFLQPAGLSLQDRPPTCSLPARALLAGFCASCDWLGSNTGEFNYRAPGPALADYLCERLDHIKSTRMLTRYGLLAPAQDYAGLPALLGCGEAPRGVQTLIDTLPTAPGLTLIEAPTGSGKTEAALAHAWRLLTAGEADSIVFALPTQATANAMFQRVEAFAAKAYGQANVVLAHGKRDFNAGFQQLVERGQRRTRQGDEEASVQCAAWLASSRKRVFLGQIGVCTVDQVLLSVLPVRHKFVRGFGLNKSVLIVDEVHAYDAYMYGLLGEVLKNQHACGGSAILLSATLSAPLRSKLLAAWESHTASETPDAPYPALWHAMGGAVTPLTVADEHRPPRREVGIECMRLAGAFPDGDLRTRIAEAAKHGALVAIVVNLVDDAQRLARALRELVSDSPEIEVDIFHARYRFADRQDKEAATLKHYGRHALRTTGRILVATQVVEQSLDLDFDWLITQICPVDLLFQRLGRLHRHQREQRPPGFDTPRCTVLTVERDDYGVFELIYGNARVLWRTDVLLNRSDKLVFPEAYRDGIERVYQHDDWDDEPERIACDFNKFSAEQRRREKDAQQLTSMTVSSFRDEDGRITSLTRDGEMSLSVLPLTTAGCLLDGQRIKAIAERDLAEQLNLNIVPCPASWAKRLHDCHKEADGLLAGLWQLVTDEAAPGMWQSSDGQFTYSQDFGLEKRHHEPA</sequence>